<keyword evidence="5" id="KW-0631">Potassium channel</keyword>
<evidence type="ECO:0000256" key="13">
    <source>
        <dbReference type="SAM" id="MobiDB-lite"/>
    </source>
</evidence>
<dbReference type="GO" id="GO:0008076">
    <property type="term" value="C:voltage-gated potassium channel complex"/>
    <property type="evidence" value="ECO:0007669"/>
    <property type="project" value="InterPro"/>
</dbReference>
<dbReference type="PRINTS" id="PR00169">
    <property type="entry name" value="KCHANNEL"/>
</dbReference>
<feature type="transmembrane region" description="Helical" evidence="14">
    <location>
        <begin position="476"/>
        <end position="496"/>
    </location>
</feature>
<organism evidence="16 17">
    <name type="scientific">Adineta ricciae</name>
    <name type="common">Rotifer</name>
    <dbReference type="NCBI Taxonomy" id="249248"/>
    <lineage>
        <taxon>Eukaryota</taxon>
        <taxon>Metazoa</taxon>
        <taxon>Spiralia</taxon>
        <taxon>Gnathifera</taxon>
        <taxon>Rotifera</taxon>
        <taxon>Eurotatoria</taxon>
        <taxon>Bdelloidea</taxon>
        <taxon>Adinetida</taxon>
        <taxon>Adinetidae</taxon>
        <taxon>Adineta</taxon>
    </lineage>
</organism>
<gene>
    <name evidence="16" type="ORF">EDS130_LOCUS327</name>
</gene>
<name>A0A813MJX2_ADIRI</name>
<evidence type="ECO:0000256" key="2">
    <source>
        <dbReference type="ARBA" id="ARBA00022448"/>
    </source>
</evidence>
<keyword evidence="12" id="KW-0407">Ion channel</keyword>
<dbReference type="Gene3D" id="1.10.287.70">
    <property type="match status" value="1"/>
</dbReference>
<dbReference type="InterPro" id="IPR011333">
    <property type="entry name" value="SKP1/BTB/POZ_sf"/>
</dbReference>
<keyword evidence="8 14" id="KW-1133">Transmembrane helix</keyword>
<evidence type="ECO:0000256" key="5">
    <source>
        <dbReference type="ARBA" id="ARBA00022826"/>
    </source>
</evidence>
<keyword evidence="3" id="KW-0633">Potassium transport</keyword>
<dbReference type="InterPro" id="IPR027359">
    <property type="entry name" value="Volt_channel_dom_sf"/>
</dbReference>
<feature type="transmembrane region" description="Helical" evidence="14">
    <location>
        <begin position="252"/>
        <end position="273"/>
    </location>
</feature>
<comment type="subcellular location">
    <subcellularLocation>
        <location evidence="1">Membrane</location>
        <topology evidence="1">Multi-pass membrane protein</topology>
    </subcellularLocation>
</comment>
<dbReference type="Proteomes" id="UP000663852">
    <property type="component" value="Unassembled WGS sequence"/>
</dbReference>
<dbReference type="GO" id="GO:0005251">
    <property type="term" value="F:delayed rectifier potassium channel activity"/>
    <property type="evidence" value="ECO:0007669"/>
    <property type="project" value="TreeGrafter"/>
</dbReference>
<dbReference type="Gene3D" id="3.30.710.10">
    <property type="entry name" value="Potassium Channel Kv1.1, Chain A"/>
    <property type="match status" value="1"/>
</dbReference>
<evidence type="ECO:0000313" key="17">
    <source>
        <dbReference type="Proteomes" id="UP000663852"/>
    </source>
</evidence>
<feature type="compositionally biased region" description="Polar residues" evidence="13">
    <location>
        <begin position="608"/>
        <end position="620"/>
    </location>
</feature>
<feature type="transmembrane region" description="Helical" evidence="14">
    <location>
        <begin position="414"/>
        <end position="435"/>
    </location>
</feature>
<dbReference type="InterPro" id="IPR005821">
    <property type="entry name" value="Ion_trans_dom"/>
</dbReference>
<dbReference type="GO" id="GO:0001508">
    <property type="term" value="P:action potential"/>
    <property type="evidence" value="ECO:0007669"/>
    <property type="project" value="TreeGrafter"/>
</dbReference>
<keyword evidence="2" id="KW-0813">Transport</keyword>
<dbReference type="EMBL" id="CAJNOJ010000001">
    <property type="protein sequence ID" value="CAF0721852.1"/>
    <property type="molecule type" value="Genomic_DNA"/>
</dbReference>
<dbReference type="GO" id="GO:0051260">
    <property type="term" value="P:protein homooligomerization"/>
    <property type="evidence" value="ECO:0007669"/>
    <property type="project" value="InterPro"/>
</dbReference>
<protein>
    <recommendedName>
        <fullName evidence="15">BTB domain-containing protein</fullName>
    </recommendedName>
</protein>
<dbReference type="Pfam" id="PF02214">
    <property type="entry name" value="BTB_2"/>
    <property type="match status" value="1"/>
</dbReference>
<dbReference type="InterPro" id="IPR003972">
    <property type="entry name" value="K_chnl_volt-dep_Kv1"/>
</dbReference>
<keyword evidence="9" id="KW-0406">Ion transport</keyword>
<evidence type="ECO:0000256" key="6">
    <source>
        <dbReference type="ARBA" id="ARBA00022882"/>
    </source>
</evidence>
<dbReference type="AlphaFoldDB" id="A0A813MJX2"/>
<dbReference type="InterPro" id="IPR003131">
    <property type="entry name" value="T1-type_BTB"/>
</dbReference>
<evidence type="ECO:0000259" key="15">
    <source>
        <dbReference type="SMART" id="SM00225"/>
    </source>
</evidence>
<feature type="region of interest" description="Disordered" evidence="13">
    <location>
        <begin position="608"/>
        <end position="627"/>
    </location>
</feature>
<evidence type="ECO:0000256" key="7">
    <source>
        <dbReference type="ARBA" id="ARBA00022958"/>
    </source>
</evidence>
<evidence type="ECO:0000256" key="4">
    <source>
        <dbReference type="ARBA" id="ARBA00022692"/>
    </source>
</evidence>
<feature type="region of interest" description="Disordered" evidence="13">
    <location>
        <begin position="14"/>
        <end position="44"/>
    </location>
</feature>
<dbReference type="SMART" id="SM00225">
    <property type="entry name" value="BTB"/>
    <property type="match status" value="1"/>
</dbReference>
<dbReference type="OrthoDB" id="415460at2759"/>
<accession>A0A813MJX2</accession>
<feature type="transmembrane region" description="Helical" evidence="14">
    <location>
        <begin position="346"/>
        <end position="364"/>
    </location>
</feature>
<feature type="compositionally biased region" description="Polar residues" evidence="13">
    <location>
        <begin position="583"/>
        <end position="600"/>
    </location>
</feature>
<evidence type="ECO:0000256" key="9">
    <source>
        <dbReference type="ARBA" id="ARBA00023065"/>
    </source>
</evidence>
<dbReference type="Gene3D" id="1.20.120.350">
    <property type="entry name" value="Voltage-gated potassium channels. Chain C"/>
    <property type="match status" value="1"/>
</dbReference>
<reference evidence="16" key="1">
    <citation type="submission" date="2021-02" db="EMBL/GenBank/DDBJ databases">
        <authorList>
            <person name="Nowell W R."/>
        </authorList>
    </citation>
    <scope>NUCLEOTIDE SEQUENCE</scope>
</reference>
<dbReference type="InterPro" id="IPR000210">
    <property type="entry name" value="BTB/POZ_dom"/>
</dbReference>
<dbReference type="PRINTS" id="PR01491">
    <property type="entry name" value="KVCHANNEL"/>
</dbReference>
<proteinExistence type="predicted"/>
<dbReference type="SUPFAM" id="SSF81324">
    <property type="entry name" value="Voltage-gated potassium channels"/>
    <property type="match status" value="1"/>
</dbReference>
<keyword evidence="4 14" id="KW-0812">Transmembrane</keyword>
<dbReference type="PANTHER" id="PTHR11537:SF113">
    <property type="entry name" value="POTASSIUM VOLTAGE-GATED CHANNEL PROTEIN SHAKER"/>
    <property type="match status" value="1"/>
</dbReference>
<dbReference type="PANTHER" id="PTHR11537">
    <property type="entry name" value="VOLTAGE-GATED POTASSIUM CHANNEL"/>
    <property type="match status" value="1"/>
</dbReference>
<dbReference type="FunFam" id="3.30.710.10:FF:000053">
    <property type="entry name" value="potassium voltage-gated channel subfamily A member 4"/>
    <property type="match status" value="1"/>
</dbReference>
<evidence type="ECO:0000256" key="1">
    <source>
        <dbReference type="ARBA" id="ARBA00004141"/>
    </source>
</evidence>
<sequence length="627" mass="70886">MILTDRSLVHDTSRRRGVEFGNDQSANAARSSGRHMSISHHGPMHDLLSVSSAAAPGDSEVPQTSIANCLVPGSLAVAASKKSSTLLPLFMLEKNKAFSRPLDEELTLEEQLEASKHPDFESTERVVINVSGLKFETQLQTLNNFPRTLLGNPSRRVCFFDPLRNEYFFDRNRPSFDAILYYYQSNGRLRRPNHVPIDVFTEEIKFFELGEDAFNKFREDEGFIKEEERILPKPEVQRKIWLLFEYPETSQWARVIALISVIVILMSIVIFCLETLPKFKRYRVRPADNTSYDSSRLTIEEDDIPELTEPFFIIETCCIIWFSFELIVRLISCPLKLVFLKSMMNIIDIVAIVPYFITLFTILAEEKTKSNQAMSLAILRVIRLVRVFRIFKLSRHSKGLQILGQTLRASMQELALLIFFLFIGVILFSSAVYFAEQGEPESFFKSIPDAFWWAMITMTTVGYGDMRPVGIFGKIVGSMCAIAGVLTIALPVPVIVSNFNYFYHRDIDSEEQKDIKYSNGGTCTPPPGDAATDQYTLSVPGTNHGGGTLKGKKSISSMDAHYHLDESDAFLHSYSVAEDATHRSPTPNHKNVRTSPTQQLTQRKISATINNNSLHTSTEPLNVETDV</sequence>
<dbReference type="FunFam" id="1.10.287.70:FF:000002">
    <property type="entry name" value="Potassium voltage-gated channel subfamily a member"/>
    <property type="match status" value="1"/>
</dbReference>
<feature type="domain" description="BTB" evidence="15">
    <location>
        <begin position="124"/>
        <end position="224"/>
    </location>
</feature>
<evidence type="ECO:0000313" key="16">
    <source>
        <dbReference type="EMBL" id="CAF0721852.1"/>
    </source>
</evidence>
<evidence type="ECO:0000256" key="8">
    <source>
        <dbReference type="ARBA" id="ARBA00022989"/>
    </source>
</evidence>
<dbReference type="InterPro" id="IPR028325">
    <property type="entry name" value="VG_K_chnl"/>
</dbReference>
<evidence type="ECO:0000256" key="10">
    <source>
        <dbReference type="ARBA" id="ARBA00023136"/>
    </source>
</evidence>
<dbReference type="SUPFAM" id="SSF54695">
    <property type="entry name" value="POZ domain"/>
    <property type="match status" value="1"/>
</dbReference>
<feature type="region of interest" description="Disordered" evidence="13">
    <location>
        <begin position="579"/>
        <end position="600"/>
    </location>
</feature>
<keyword evidence="11" id="KW-0325">Glycoprotein</keyword>
<dbReference type="Pfam" id="PF00520">
    <property type="entry name" value="Ion_trans"/>
    <property type="match status" value="1"/>
</dbReference>
<dbReference type="InterPro" id="IPR003968">
    <property type="entry name" value="K_chnl_volt-dep_Kv"/>
</dbReference>
<evidence type="ECO:0000256" key="11">
    <source>
        <dbReference type="ARBA" id="ARBA00023180"/>
    </source>
</evidence>
<evidence type="ECO:0000256" key="14">
    <source>
        <dbReference type="SAM" id="Phobius"/>
    </source>
</evidence>
<keyword evidence="10 14" id="KW-0472">Membrane</keyword>
<keyword evidence="7" id="KW-0630">Potassium</keyword>
<dbReference type="PRINTS" id="PR01496">
    <property type="entry name" value="SHAKERCHANEL"/>
</dbReference>
<dbReference type="FunFam" id="1.20.120.350:FF:000028">
    <property type="entry name" value="Potassium voltage-gated channel subfamily a member"/>
    <property type="match status" value="1"/>
</dbReference>
<evidence type="ECO:0000256" key="3">
    <source>
        <dbReference type="ARBA" id="ARBA00022538"/>
    </source>
</evidence>
<keyword evidence="6" id="KW-0851">Voltage-gated channel</keyword>
<evidence type="ECO:0000256" key="12">
    <source>
        <dbReference type="ARBA" id="ARBA00023303"/>
    </source>
</evidence>
<comment type="caution">
    <text evidence="16">The sequence shown here is derived from an EMBL/GenBank/DDBJ whole genome shotgun (WGS) entry which is preliminary data.</text>
</comment>